<organism evidence="1">
    <name type="scientific">marine metagenome</name>
    <dbReference type="NCBI Taxonomy" id="408172"/>
    <lineage>
        <taxon>unclassified sequences</taxon>
        <taxon>metagenomes</taxon>
        <taxon>ecological metagenomes</taxon>
    </lineage>
</organism>
<protein>
    <submittedName>
        <fullName evidence="1">Uncharacterized protein</fullName>
    </submittedName>
</protein>
<name>A0A383CDL6_9ZZZZ</name>
<gene>
    <name evidence="1" type="ORF">METZ01_LOCUS483156</name>
</gene>
<dbReference type="EMBL" id="UINC01207975">
    <property type="protein sequence ID" value="SVE30302.1"/>
    <property type="molecule type" value="Genomic_DNA"/>
</dbReference>
<feature type="non-terminal residue" evidence="1">
    <location>
        <position position="132"/>
    </location>
</feature>
<sequence length="132" mass="15267">MDIEKAFEEFIEKEWHDGHEPQGIDDQYVEEDEEAEIAEKKAATGYDLYHKDFSAAMQHAYAHAKKKGHVVDPKEIDDKVATGPKKPSSGKTNRYALKAGRKTVHIQVANLDNKRYELNMYIEDYDKNQLLR</sequence>
<reference evidence="1" key="1">
    <citation type="submission" date="2018-05" db="EMBL/GenBank/DDBJ databases">
        <authorList>
            <person name="Lanie J.A."/>
            <person name="Ng W.-L."/>
            <person name="Kazmierczak K.M."/>
            <person name="Andrzejewski T.M."/>
            <person name="Davidsen T.M."/>
            <person name="Wayne K.J."/>
            <person name="Tettelin H."/>
            <person name="Glass J.I."/>
            <person name="Rusch D."/>
            <person name="Podicherti R."/>
            <person name="Tsui H.-C.T."/>
            <person name="Winkler M.E."/>
        </authorList>
    </citation>
    <scope>NUCLEOTIDE SEQUENCE</scope>
</reference>
<dbReference type="AlphaFoldDB" id="A0A383CDL6"/>
<proteinExistence type="predicted"/>
<evidence type="ECO:0000313" key="1">
    <source>
        <dbReference type="EMBL" id="SVE30302.1"/>
    </source>
</evidence>
<accession>A0A383CDL6</accession>